<feature type="region of interest" description="Disordered" evidence="1">
    <location>
        <begin position="50"/>
        <end position="109"/>
    </location>
</feature>
<proteinExistence type="predicted"/>
<dbReference type="AlphaFoldDB" id="A0A0G4FXI5"/>
<accession>A0A0G4FXI5</accession>
<dbReference type="EMBL" id="CDMZ01000717">
    <property type="protein sequence ID" value="CEM20125.1"/>
    <property type="molecule type" value="Genomic_DNA"/>
</dbReference>
<gene>
    <name evidence="2" type="ORF">Cvel_3870</name>
</gene>
<dbReference type="VEuPathDB" id="CryptoDB:Cvel_3870"/>
<sequence length="456" mass="52346">MLGTHPDKVKHKFPEGTEGFTRRVELFKKVSELWEEASKNVDARAAVAFPCKERTPPRQTAPLQRKETEGDTEHQHQKHKYRPPHSQGHRATQGPGGAPHHSSPPTSDSKEATFVAWWRASHFPLFPPVTTLRAEPLDFYDSFDLSPDHAAQRLKETALPGISPKFAFWSHADVLFRNAREFCEGCERDGGIGCLQIKKVKNPRQSLLDDCKMLEDARGHGRYRKPEGEINKLVTDQWSKMQDKFWTIVEATRIGYDEVGVDGIIKIGEFLKSVQKTRTCMRNTPSGNQFTDRLKDCQVQKQSDYSRTFEAVMTACFLDLLRQEHAVSMKLHSWGIDWLEEALEEEVGAFEKEFKFLMDRRMEALVTQAGKRHEAKMEKNLLYKWGVDFSDAVGWQGMKELVKGDPLERAVAEAKEMKKAFDSIDMLPEELRAAIDRVYKYGIEEAKKWSEDWLSS</sequence>
<organism evidence="2">
    <name type="scientific">Chromera velia CCMP2878</name>
    <dbReference type="NCBI Taxonomy" id="1169474"/>
    <lineage>
        <taxon>Eukaryota</taxon>
        <taxon>Sar</taxon>
        <taxon>Alveolata</taxon>
        <taxon>Colpodellida</taxon>
        <taxon>Chromeraceae</taxon>
        <taxon>Chromera</taxon>
    </lineage>
</organism>
<evidence type="ECO:0000256" key="1">
    <source>
        <dbReference type="SAM" id="MobiDB-lite"/>
    </source>
</evidence>
<protein>
    <submittedName>
        <fullName evidence="2">Uncharacterized protein</fullName>
    </submittedName>
</protein>
<reference evidence="2" key="1">
    <citation type="submission" date="2014-11" db="EMBL/GenBank/DDBJ databases">
        <authorList>
            <person name="Otto D Thomas"/>
            <person name="Naeem Raeece"/>
        </authorList>
    </citation>
    <scope>NUCLEOTIDE SEQUENCE</scope>
</reference>
<name>A0A0G4FXI5_9ALVE</name>
<evidence type="ECO:0000313" key="2">
    <source>
        <dbReference type="EMBL" id="CEM20125.1"/>
    </source>
</evidence>
<feature type="compositionally biased region" description="Basic and acidic residues" evidence="1">
    <location>
        <begin position="64"/>
        <end position="75"/>
    </location>
</feature>